<accession>A0A246K174</accession>
<keyword evidence="2" id="KW-1185">Reference proteome</keyword>
<gene>
    <name evidence="1" type="ORF">CDQ92_03205</name>
</gene>
<proteinExistence type="predicted"/>
<dbReference type="Proteomes" id="UP000197361">
    <property type="component" value="Unassembled WGS sequence"/>
</dbReference>
<comment type="caution">
    <text evidence="1">The sequence shown here is derived from an EMBL/GenBank/DDBJ whole genome shotgun (WGS) entry which is preliminary data.</text>
</comment>
<dbReference type="AlphaFoldDB" id="A0A246K174"/>
<evidence type="ECO:0000313" key="2">
    <source>
        <dbReference type="Proteomes" id="UP000197361"/>
    </source>
</evidence>
<evidence type="ECO:0008006" key="3">
    <source>
        <dbReference type="Google" id="ProtNLM"/>
    </source>
</evidence>
<dbReference type="EMBL" id="NISK01000001">
    <property type="protein sequence ID" value="OWQ99188.1"/>
    <property type="molecule type" value="Genomic_DNA"/>
</dbReference>
<sequence>MSHCFRIVAVPDAQTLPRIAGIFAQRSLIPSMMSAQLRGGLIHIETALDDLDAQTAVIIAAKLRESVLVASAVCEPANKATRMRRRAAAARIAHGARYEYR</sequence>
<reference evidence="1 2" key="1">
    <citation type="journal article" date="2010" name="Int. J. Syst. Evol. Microbiol.">
        <title>Sphingopyxis bauzanensis sp. nov., a psychrophilic bacterium isolated from soil.</title>
        <authorList>
            <person name="Zhang D.C."/>
            <person name="Liu H.C."/>
            <person name="Xin Y.H."/>
            <person name="Zhou Y.G."/>
            <person name="Schinner F."/>
            <person name="Margesin R."/>
        </authorList>
    </citation>
    <scope>NUCLEOTIDE SEQUENCE [LARGE SCALE GENOMIC DNA]</scope>
    <source>
        <strain evidence="1 2">DSM 22271</strain>
    </source>
</reference>
<evidence type="ECO:0000313" key="1">
    <source>
        <dbReference type="EMBL" id="OWQ99188.1"/>
    </source>
</evidence>
<protein>
    <recommendedName>
        <fullName evidence="3">ACT domain-containing protein</fullName>
    </recommendedName>
</protein>
<organism evidence="1 2">
    <name type="scientific">Sphingopyxis bauzanensis</name>
    <dbReference type="NCBI Taxonomy" id="651663"/>
    <lineage>
        <taxon>Bacteria</taxon>
        <taxon>Pseudomonadati</taxon>
        <taxon>Pseudomonadota</taxon>
        <taxon>Alphaproteobacteria</taxon>
        <taxon>Sphingomonadales</taxon>
        <taxon>Sphingomonadaceae</taxon>
        <taxon>Sphingopyxis</taxon>
    </lineage>
</organism>
<name>A0A246K174_9SPHN</name>